<reference evidence="10 11" key="1">
    <citation type="submission" date="2019-10" db="EMBL/GenBank/DDBJ databases">
        <title>Whole-genome sequence of the extremophile Heliorestis acidaminivorans DSM 24790.</title>
        <authorList>
            <person name="Kyndt J.A."/>
            <person name="Meyer T.E."/>
        </authorList>
    </citation>
    <scope>NUCLEOTIDE SEQUENCE [LARGE SCALE GENOMIC DNA]</scope>
    <source>
        <strain evidence="10 11">DSM 24790</strain>
    </source>
</reference>
<comment type="similarity">
    <text evidence="2 5">Belongs to the RecX family.</text>
</comment>
<dbReference type="Proteomes" id="UP000468766">
    <property type="component" value="Unassembled WGS sequence"/>
</dbReference>
<evidence type="ECO:0000259" key="9">
    <source>
        <dbReference type="Pfam" id="PF21982"/>
    </source>
</evidence>
<organism evidence="10 11">
    <name type="scientific">Heliorestis acidaminivorans</name>
    <dbReference type="NCBI Taxonomy" id="553427"/>
    <lineage>
        <taxon>Bacteria</taxon>
        <taxon>Bacillati</taxon>
        <taxon>Bacillota</taxon>
        <taxon>Clostridia</taxon>
        <taxon>Eubacteriales</taxon>
        <taxon>Heliobacteriaceae</taxon>
        <taxon>Heliorestis</taxon>
    </lineage>
</organism>
<evidence type="ECO:0000313" key="11">
    <source>
        <dbReference type="Proteomes" id="UP000468766"/>
    </source>
</evidence>
<evidence type="ECO:0000256" key="6">
    <source>
        <dbReference type="SAM" id="Coils"/>
    </source>
</evidence>
<dbReference type="InterPro" id="IPR003783">
    <property type="entry name" value="Regulatory_RecX"/>
</dbReference>
<accession>A0A6I0F356</accession>
<evidence type="ECO:0000259" key="7">
    <source>
        <dbReference type="Pfam" id="PF02631"/>
    </source>
</evidence>
<dbReference type="InterPro" id="IPR053926">
    <property type="entry name" value="RecX_HTH_1st"/>
</dbReference>
<proteinExistence type="inferred from homology"/>
<dbReference type="GO" id="GO:0005737">
    <property type="term" value="C:cytoplasm"/>
    <property type="evidence" value="ECO:0007669"/>
    <property type="project" value="UniProtKB-SubCell"/>
</dbReference>
<evidence type="ECO:0000256" key="3">
    <source>
        <dbReference type="ARBA" id="ARBA00018111"/>
    </source>
</evidence>
<keyword evidence="6" id="KW-0175">Coiled coil</keyword>
<evidence type="ECO:0000256" key="1">
    <source>
        <dbReference type="ARBA" id="ARBA00004496"/>
    </source>
</evidence>
<feature type="coiled-coil region" evidence="6">
    <location>
        <begin position="97"/>
        <end position="128"/>
    </location>
</feature>
<comment type="caution">
    <text evidence="10">The sequence shown here is derived from an EMBL/GenBank/DDBJ whole genome shotgun (WGS) entry which is preliminary data.</text>
</comment>
<dbReference type="PANTHER" id="PTHR33602:SF1">
    <property type="entry name" value="REGULATORY PROTEIN RECX FAMILY PROTEIN"/>
    <property type="match status" value="1"/>
</dbReference>
<evidence type="ECO:0000313" key="10">
    <source>
        <dbReference type="EMBL" id="KAB2954170.1"/>
    </source>
</evidence>
<dbReference type="OrthoDB" id="9804967at2"/>
<dbReference type="InterPro" id="IPR053925">
    <property type="entry name" value="RecX_HTH_3rd"/>
</dbReference>
<protein>
    <recommendedName>
        <fullName evidence="3 5">Regulatory protein RecX</fullName>
    </recommendedName>
</protein>
<name>A0A6I0F356_9FIRM</name>
<dbReference type="Gene3D" id="1.10.10.10">
    <property type="entry name" value="Winged helix-like DNA-binding domain superfamily/Winged helix DNA-binding domain"/>
    <property type="match status" value="3"/>
</dbReference>
<dbReference type="GO" id="GO:0006282">
    <property type="term" value="P:regulation of DNA repair"/>
    <property type="evidence" value="ECO:0007669"/>
    <property type="project" value="UniProtKB-UniRule"/>
</dbReference>
<evidence type="ECO:0000259" key="8">
    <source>
        <dbReference type="Pfam" id="PF21981"/>
    </source>
</evidence>
<evidence type="ECO:0000256" key="4">
    <source>
        <dbReference type="ARBA" id="ARBA00022490"/>
    </source>
</evidence>
<sequence length="170" mass="20117">MNSFTMKYLSYEESWKKALFWLSRRSLSSLEVAQRLQRKGTKEEDINAILDRLKELGYLNDQRFAYSFARYRKDCSSYGSLRIQQELNRRGIASNIVERAIEETLSAEEEYERAKKVALSKLQELSKKEKSHKSARLGRHLQQKGFPLELIYRLIEELKSEELLMNDQKT</sequence>
<keyword evidence="4 5" id="KW-0963">Cytoplasm</keyword>
<comment type="subcellular location">
    <subcellularLocation>
        <location evidence="1 5">Cytoplasm</location>
    </subcellularLocation>
</comment>
<dbReference type="InterPro" id="IPR053924">
    <property type="entry name" value="RecX_HTH_2nd"/>
</dbReference>
<dbReference type="InterPro" id="IPR036388">
    <property type="entry name" value="WH-like_DNA-bd_sf"/>
</dbReference>
<dbReference type="Pfam" id="PF02631">
    <property type="entry name" value="RecX_HTH2"/>
    <property type="match status" value="1"/>
</dbReference>
<dbReference type="RefSeq" id="WP_151617616.1">
    <property type="nucleotide sequence ID" value="NZ_WBXO01000001.1"/>
</dbReference>
<evidence type="ECO:0000256" key="5">
    <source>
        <dbReference type="HAMAP-Rule" id="MF_01114"/>
    </source>
</evidence>
<keyword evidence="11" id="KW-1185">Reference proteome</keyword>
<comment type="function">
    <text evidence="5">Modulates RecA activity.</text>
</comment>
<dbReference type="Pfam" id="PF21981">
    <property type="entry name" value="RecX_HTH3"/>
    <property type="match status" value="1"/>
</dbReference>
<feature type="domain" description="RecX first three-helical" evidence="9">
    <location>
        <begin position="16"/>
        <end position="53"/>
    </location>
</feature>
<evidence type="ECO:0000256" key="2">
    <source>
        <dbReference type="ARBA" id="ARBA00009695"/>
    </source>
</evidence>
<dbReference type="PANTHER" id="PTHR33602">
    <property type="entry name" value="REGULATORY PROTEIN RECX FAMILY PROTEIN"/>
    <property type="match status" value="1"/>
</dbReference>
<feature type="domain" description="RecX third three-helical" evidence="8">
    <location>
        <begin position="108"/>
        <end position="155"/>
    </location>
</feature>
<dbReference type="HAMAP" id="MF_01114">
    <property type="entry name" value="RecX"/>
    <property type="match status" value="1"/>
</dbReference>
<dbReference type="Pfam" id="PF21982">
    <property type="entry name" value="RecX_HTH1"/>
    <property type="match status" value="1"/>
</dbReference>
<dbReference type="EMBL" id="WBXO01000001">
    <property type="protein sequence ID" value="KAB2954170.1"/>
    <property type="molecule type" value="Genomic_DNA"/>
</dbReference>
<feature type="domain" description="RecX second three-helical" evidence="7">
    <location>
        <begin position="60"/>
        <end position="100"/>
    </location>
</feature>
<gene>
    <name evidence="5" type="primary">recX</name>
    <name evidence="10" type="ORF">F9B85_00250</name>
</gene>
<dbReference type="AlphaFoldDB" id="A0A6I0F356"/>